<dbReference type="SUPFAM" id="SSF52343">
    <property type="entry name" value="Ferredoxin reductase-like, C-terminal NADP-linked domain"/>
    <property type="match status" value="1"/>
</dbReference>
<dbReference type="GO" id="GO:0016491">
    <property type="term" value="F:oxidoreductase activity"/>
    <property type="evidence" value="ECO:0007669"/>
    <property type="project" value="InterPro"/>
</dbReference>
<organism evidence="4 5">
    <name type="scientific">Clostridium liquoris</name>
    <dbReference type="NCBI Taxonomy" id="1289519"/>
    <lineage>
        <taxon>Bacteria</taxon>
        <taxon>Bacillati</taxon>
        <taxon>Bacillota</taxon>
        <taxon>Clostridia</taxon>
        <taxon>Eubacteriales</taxon>
        <taxon>Clostridiaceae</taxon>
        <taxon>Clostridium</taxon>
    </lineage>
</organism>
<dbReference type="PROSITE" id="PS51384">
    <property type="entry name" value="FAD_FR"/>
    <property type="match status" value="1"/>
</dbReference>
<evidence type="ECO:0000256" key="2">
    <source>
        <dbReference type="PIRSR" id="PIRSR006816-2"/>
    </source>
</evidence>
<name>A0A2T0B597_9CLOT</name>
<keyword evidence="2" id="KW-0479">Metal-binding</keyword>
<dbReference type="InterPro" id="IPR019480">
    <property type="entry name" value="Dihydroorotate_DH_Fe-S-bd"/>
</dbReference>
<dbReference type="GO" id="GO:0006221">
    <property type="term" value="P:pyrimidine nucleotide biosynthetic process"/>
    <property type="evidence" value="ECO:0007669"/>
    <property type="project" value="InterPro"/>
</dbReference>
<comment type="cofactor">
    <cofactor evidence="2">
        <name>[2Fe-2S] cluster</name>
        <dbReference type="ChEBI" id="CHEBI:190135"/>
    </cofactor>
    <text evidence="2">Binds 1 [2Fe-2S] cluster per subunit.</text>
</comment>
<dbReference type="OrthoDB" id="9778346at2"/>
<dbReference type="InterPro" id="IPR050353">
    <property type="entry name" value="PyrK_electron_transfer"/>
</dbReference>
<dbReference type="NCBIfam" id="NF004862">
    <property type="entry name" value="PRK06222.1"/>
    <property type="match status" value="1"/>
</dbReference>
<sequence>MYKIVEKKILAPNIYLMDVEAPRIAKSAQPGQFIIVRADEKSERIPLTICDYNREKGTITIVFQVVGSSTMKMSKLEAEDYFQDFVGPLGQPSEFIHENIEELKKKSIVFVAGGVGTAPVYPQVKWLNSLGIKADVIVGSKSKEFLILEEEMRKEAGNLYITTDDGSYGNKGLVTEVLKNLIENENKKYDVVVAIGPMIMMKFVAKLTKEYGIKTVVSLNTLMVDGTGMCGACRVTVGGHTKFTCVDGPEFDGHLVDFEEAMRRQTMYKTEEGKQFLEQQEREEGHICHVGLGGEK</sequence>
<dbReference type="InterPro" id="IPR017927">
    <property type="entry name" value="FAD-bd_FR_type"/>
</dbReference>
<dbReference type="CDD" id="cd06219">
    <property type="entry name" value="DHOD_e_trans_like1"/>
    <property type="match status" value="1"/>
</dbReference>
<dbReference type="AlphaFoldDB" id="A0A2T0B597"/>
<dbReference type="Gene3D" id="2.40.30.10">
    <property type="entry name" value="Translation factors"/>
    <property type="match status" value="1"/>
</dbReference>
<dbReference type="InterPro" id="IPR039261">
    <property type="entry name" value="FNR_nucleotide-bd"/>
</dbReference>
<evidence type="ECO:0000259" key="3">
    <source>
        <dbReference type="PROSITE" id="PS51384"/>
    </source>
</evidence>
<evidence type="ECO:0000313" key="4">
    <source>
        <dbReference type="EMBL" id="PRR79042.1"/>
    </source>
</evidence>
<dbReference type="PANTHER" id="PTHR43513:SF3">
    <property type="entry name" value="DIHYDROOROTATE DEHYDROGENASE B (NAD(+)), ELECTRON TRANSFER SUBUNIT-RELATED"/>
    <property type="match status" value="1"/>
</dbReference>
<feature type="binding site" evidence="2">
    <location>
        <position position="245"/>
    </location>
    <ligand>
        <name>[2Fe-2S] cluster</name>
        <dbReference type="ChEBI" id="CHEBI:190135"/>
    </ligand>
</feature>
<proteinExistence type="predicted"/>
<accession>A0A2T0B597</accession>
<keyword evidence="2" id="KW-0001">2Fe-2S</keyword>
<gene>
    <name evidence="4" type="primary">pyrK_2</name>
    <name evidence="4" type="ORF">CLLI_10830</name>
</gene>
<keyword evidence="5" id="KW-1185">Reference proteome</keyword>
<dbReference type="Proteomes" id="UP000239706">
    <property type="component" value="Unassembled WGS sequence"/>
</dbReference>
<dbReference type="InterPro" id="IPR012165">
    <property type="entry name" value="Cyt_c3_hydrogenase_gsu"/>
</dbReference>
<feature type="binding site" evidence="2">
    <location>
        <position position="230"/>
    </location>
    <ligand>
        <name>[2Fe-2S] cluster</name>
        <dbReference type="ChEBI" id="CHEBI:190135"/>
    </ligand>
</feature>
<reference evidence="4 5" key="1">
    <citation type="submission" date="2018-03" db="EMBL/GenBank/DDBJ databases">
        <title>Genome sequence of Clostridium liquoris DSM 100320.</title>
        <authorList>
            <person name="Poehlein A."/>
            <person name="Daniel R."/>
        </authorList>
    </citation>
    <scope>NUCLEOTIDE SEQUENCE [LARGE SCALE GENOMIC DNA]</scope>
    <source>
        <strain evidence="4 5">DSM 100320</strain>
    </source>
</reference>
<dbReference type="PIRSF" id="PIRSF006816">
    <property type="entry name" value="Cyc3_hyd_g"/>
    <property type="match status" value="1"/>
</dbReference>
<comment type="cofactor">
    <cofactor evidence="1">
        <name>FAD</name>
        <dbReference type="ChEBI" id="CHEBI:57692"/>
    </cofactor>
    <text evidence="1">Binds 1 FAD per subunit.</text>
</comment>
<keyword evidence="2" id="KW-0411">Iron-sulfur</keyword>
<dbReference type="GO" id="GO:0046872">
    <property type="term" value="F:metal ion binding"/>
    <property type="evidence" value="ECO:0007669"/>
    <property type="project" value="UniProtKB-KW"/>
</dbReference>
<dbReference type="GO" id="GO:0051537">
    <property type="term" value="F:2 iron, 2 sulfur cluster binding"/>
    <property type="evidence" value="ECO:0007669"/>
    <property type="project" value="UniProtKB-KW"/>
</dbReference>
<comment type="caution">
    <text evidence="4">The sequence shown here is derived from an EMBL/GenBank/DDBJ whole genome shotgun (WGS) entry which is preliminary data.</text>
</comment>
<evidence type="ECO:0000313" key="5">
    <source>
        <dbReference type="Proteomes" id="UP000239706"/>
    </source>
</evidence>
<dbReference type="RefSeq" id="WP_106063224.1">
    <property type="nucleotide sequence ID" value="NZ_PVXO01000032.1"/>
</dbReference>
<feature type="domain" description="FAD-binding FR-type" evidence="3">
    <location>
        <begin position="1"/>
        <end position="95"/>
    </location>
</feature>
<feature type="binding site" evidence="1">
    <location>
        <begin position="62"/>
        <end position="64"/>
    </location>
    <ligand>
        <name>FAD</name>
        <dbReference type="ChEBI" id="CHEBI:57692"/>
    </ligand>
</feature>
<feature type="binding site" evidence="2">
    <location>
        <position position="233"/>
    </location>
    <ligand>
        <name>[2Fe-2S] cluster</name>
        <dbReference type="ChEBI" id="CHEBI:190135"/>
    </ligand>
</feature>
<keyword evidence="1" id="KW-0285">Flavoprotein</keyword>
<dbReference type="EMBL" id="PVXO01000032">
    <property type="protein sequence ID" value="PRR79042.1"/>
    <property type="molecule type" value="Genomic_DNA"/>
</dbReference>
<dbReference type="Gene3D" id="3.40.50.80">
    <property type="entry name" value="Nucleotide-binding domain of ferredoxin-NADP reductase (FNR) module"/>
    <property type="match status" value="1"/>
</dbReference>
<keyword evidence="2" id="KW-0408">Iron</keyword>
<protein>
    <submittedName>
        <fullName evidence="4">Dihydroorotate dehydrogenase B, electron transfer subunit</fullName>
    </submittedName>
</protein>
<evidence type="ECO:0000256" key="1">
    <source>
        <dbReference type="PIRSR" id="PIRSR006816-1"/>
    </source>
</evidence>
<dbReference type="Pfam" id="PF10418">
    <property type="entry name" value="DHODB_Fe-S_bind"/>
    <property type="match status" value="1"/>
</dbReference>
<dbReference type="PANTHER" id="PTHR43513">
    <property type="entry name" value="DIHYDROOROTATE DEHYDROGENASE B (NAD(+)), ELECTRON TRANSFER SUBUNIT"/>
    <property type="match status" value="1"/>
</dbReference>
<dbReference type="SUPFAM" id="SSF63380">
    <property type="entry name" value="Riboflavin synthase domain-like"/>
    <property type="match status" value="1"/>
</dbReference>
<dbReference type="InterPro" id="IPR017938">
    <property type="entry name" value="Riboflavin_synthase-like_b-brl"/>
</dbReference>
<dbReference type="GO" id="GO:0050660">
    <property type="term" value="F:flavin adenine dinucleotide binding"/>
    <property type="evidence" value="ECO:0007669"/>
    <property type="project" value="InterPro"/>
</dbReference>
<keyword evidence="1" id="KW-0274">FAD</keyword>